<dbReference type="OrthoDB" id="10616914at2759"/>
<feature type="compositionally biased region" description="Low complexity" evidence="1">
    <location>
        <begin position="190"/>
        <end position="201"/>
    </location>
</feature>
<evidence type="ECO:0000313" key="2">
    <source>
        <dbReference type="EMBL" id="KAH9828214.1"/>
    </source>
</evidence>
<organism evidence="2 3">
    <name type="scientific">Teratosphaeria destructans</name>
    <dbReference type="NCBI Taxonomy" id="418781"/>
    <lineage>
        <taxon>Eukaryota</taxon>
        <taxon>Fungi</taxon>
        <taxon>Dikarya</taxon>
        <taxon>Ascomycota</taxon>
        <taxon>Pezizomycotina</taxon>
        <taxon>Dothideomycetes</taxon>
        <taxon>Dothideomycetidae</taxon>
        <taxon>Mycosphaerellales</taxon>
        <taxon>Teratosphaeriaceae</taxon>
        <taxon>Teratosphaeria</taxon>
    </lineage>
</organism>
<dbReference type="Proteomes" id="UP001138500">
    <property type="component" value="Unassembled WGS sequence"/>
</dbReference>
<dbReference type="AlphaFoldDB" id="A0A9W7SSZ5"/>
<feature type="compositionally biased region" description="Gly residues" evidence="1">
    <location>
        <begin position="343"/>
        <end position="354"/>
    </location>
</feature>
<evidence type="ECO:0000256" key="1">
    <source>
        <dbReference type="SAM" id="MobiDB-lite"/>
    </source>
</evidence>
<accession>A0A9W7SSZ5</accession>
<reference evidence="2 3" key="2">
    <citation type="journal article" date="2021" name="Curr. Genet.">
        <title>Genetic response to nitrogen starvation in the aggressive Eucalyptus foliar pathogen Teratosphaeria destructans.</title>
        <authorList>
            <person name="Havenga M."/>
            <person name="Wingfield B.D."/>
            <person name="Wingfield M.J."/>
            <person name="Dreyer L.L."/>
            <person name="Roets F."/>
            <person name="Aylward J."/>
        </authorList>
    </citation>
    <scope>NUCLEOTIDE SEQUENCE [LARGE SCALE GENOMIC DNA]</scope>
    <source>
        <strain evidence="2">CMW44962</strain>
    </source>
</reference>
<sequence>MGGRPVELARVPGMTVERARQFISWAEVTRNYDSDAYVTGKDAERAVALANQEYGYGRVVIVMWPKVAAMAREQDEAARVPIARIMVVLQVTRAEPGYRDDDDDVKDGRIRDATGASDRKESVREAKAATAARRMTVAGATTMAGELGNDGDEILSGSGNAADDNGEGRVGEGYARPVQHHPTAATRVDAAASTTANNETESLVREEWRPPQVTMARSITPATSAPRFTSIWTAAPPALRDAVPGAAQAARPPDPKQSPAKRLQQPPPDARPAPIPRHAAAIAYGPGAGGYDPHRAVFVNRYYVARHAQLKFEAEWARQALTAYDAMRASRQAGNPAVRGRGEGQGSGRQAGGR</sequence>
<gene>
    <name evidence="2" type="ORF">Tdes44962_MAKER09446</name>
</gene>
<comment type="caution">
    <text evidence="2">The sequence shown here is derived from an EMBL/GenBank/DDBJ whole genome shotgun (WGS) entry which is preliminary data.</text>
</comment>
<feature type="region of interest" description="Disordered" evidence="1">
    <location>
        <begin position="97"/>
        <end position="128"/>
    </location>
</feature>
<name>A0A9W7SSZ5_9PEZI</name>
<evidence type="ECO:0000313" key="3">
    <source>
        <dbReference type="Proteomes" id="UP001138500"/>
    </source>
</evidence>
<reference evidence="2 3" key="1">
    <citation type="journal article" date="2018" name="IMA Fungus">
        <title>IMA Genome-F 10: Nine draft genome sequences of Claviceps purpurea s.lat., including C. arundinis, C. humidiphila, and C. cf. spartinae, pseudomolecules for the pitch canker pathogen Fusarium circinatum, draft genome of Davidsoniella eucalypti, Grosmannia galeiformis, Quambalaria eucalypti, and Teratosphaeria destructans.</title>
        <authorList>
            <person name="Wingfield B.D."/>
            <person name="Liu M."/>
            <person name="Nguyen H.D."/>
            <person name="Lane F.A."/>
            <person name="Morgan S.W."/>
            <person name="De Vos L."/>
            <person name="Wilken P.M."/>
            <person name="Duong T.A."/>
            <person name="Aylward J."/>
            <person name="Coetzee M.P."/>
            <person name="Dadej K."/>
            <person name="De Beer Z.W."/>
            <person name="Findlay W."/>
            <person name="Havenga M."/>
            <person name="Kolarik M."/>
            <person name="Menzies J.G."/>
            <person name="Naidoo K."/>
            <person name="Pochopski O."/>
            <person name="Shoukouhi P."/>
            <person name="Santana Q.C."/>
            <person name="Seifert K.A."/>
            <person name="Soal N."/>
            <person name="Steenkamp E.T."/>
            <person name="Tatham C.T."/>
            <person name="van der Nest M.A."/>
            <person name="Wingfield M.J."/>
        </authorList>
    </citation>
    <scope>NUCLEOTIDE SEQUENCE [LARGE SCALE GENOMIC DNA]</scope>
    <source>
        <strain evidence="2">CMW44962</strain>
    </source>
</reference>
<keyword evidence="3" id="KW-1185">Reference proteome</keyword>
<feature type="region of interest" description="Disordered" evidence="1">
    <location>
        <begin position="243"/>
        <end position="275"/>
    </location>
</feature>
<feature type="compositionally biased region" description="Basic and acidic residues" evidence="1">
    <location>
        <begin position="106"/>
        <end position="127"/>
    </location>
</feature>
<dbReference type="EMBL" id="RIBY02001767">
    <property type="protein sequence ID" value="KAH9828214.1"/>
    <property type="molecule type" value="Genomic_DNA"/>
</dbReference>
<feature type="region of interest" description="Disordered" evidence="1">
    <location>
        <begin position="330"/>
        <end position="354"/>
    </location>
</feature>
<feature type="region of interest" description="Disordered" evidence="1">
    <location>
        <begin position="186"/>
        <end position="205"/>
    </location>
</feature>
<protein>
    <submittedName>
        <fullName evidence="2">Uncharacterized protein</fullName>
    </submittedName>
</protein>
<feature type="compositionally biased region" description="Pro residues" evidence="1">
    <location>
        <begin position="265"/>
        <end position="275"/>
    </location>
</feature>
<proteinExistence type="predicted"/>